<feature type="non-terminal residue" evidence="2">
    <location>
        <position position="1"/>
    </location>
</feature>
<dbReference type="EMBL" id="MU790737">
    <property type="protein sequence ID" value="KAJ3993862.1"/>
    <property type="molecule type" value="Genomic_DNA"/>
</dbReference>
<organism evidence="2 3">
    <name type="scientific">Lentinula boryana</name>
    <dbReference type="NCBI Taxonomy" id="40481"/>
    <lineage>
        <taxon>Eukaryota</taxon>
        <taxon>Fungi</taxon>
        <taxon>Dikarya</taxon>
        <taxon>Basidiomycota</taxon>
        <taxon>Agaricomycotina</taxon>
        <taxon>Agaricomycetes</taxon>
        <taxon>Agaricomycetidae</taxon>
        <taxon>Agaricales</taxon>
        <taxon>Marasmiineae</taxon>
        <taxon>Omphalotaceae</taxon>
        <taxon>Lentinula</taxon>
    </lineage>
</organism>
<dbReference type="PROSITE" id="PS51366">
    <property type="entry name" value="MI"/>
    <property type="match status" value="1"/>
</dbReference>
<name>A0ABQ8Q5S6_9AGAR</name>
<dbReference type="Proteomes" id="UP001163828">
    <property type="component" value="Unassembled WGS sequence"/>
</dbReference>
<dbReference type="InterPro" id="IPR003891">
    <property type="entry name" value="Initiation_fac_eIF4g_MI"/>
</dbReference>
<protein>
    <recommendedName>
        <fullName evidence="1">MI domain-containing protein</fullName>
    </recommendedName>
</protein>
<dbReference type="InterPro" id="IPR016024">
    <property type="entry name" value="ARM-type_fold"/>
</dbReference>
<reference evidence="2" key="1">
    <citation type="submission" date="2022-08" db="EMBL/GenBank/DDBJ databases">
        <authorList>
            <consortium name="DOE Joint Genome Institute"/>
            <person name="Min B."/>
            <person name="Riley R."/>
            <person name="Sierra-Patev S."/>
            <person name="Naranjo-Ortiz M."/>
            <person name="Looney B."/>
            <person name="Konkel Z."/>
            <person name="Slot J.C."/>
            <person name="Sakamoto Y."/>
            <person name="Steenwyk J.L."/>
            <person name="Rokas A."/>
            <person name="Carro J."/>
            <person name="Camarero S."/>
            <person name="Ferreira P."/>
            <person name="Molpeceres G."/>
            <person name="Ruiz-Duenas F.J."/>
            <person name="Serrano A."/>
            <person name="Henrissat B."/>
            <person name="Drula E."/>
            <person name="Hughes K.W."/>
            <person name="Mata J.L."/>
            <person name="Ishikawa N.K."/>
            <person name="Vargas-Isla R."/>
            <person name="Ushijima S."/>
            <person name="Smith C.A."/>
            <person name="Ahrendt S."/>
            <person name="Andreopoulos W."/>
            <person name="He G."/>
            <person name="Labutti K."/>
            <person name="Lipzen A."/>
            <person name="Ng V."/>
            <person name="Sandor L."/>
            <person name="Barry K."/>
            <person name="Martinez A.T."/>
            <person name="Xiao Y."/>
            <person name="Gibbons J.G."/>
            <person name="Terashima K."/>
            <person name="Hibbett D.S."/>
            <person name="Grigoriev I.V."/>
        </authorList>
    </citation>
    <scope>NUCLEOTIDE SEQUENCE</scope>
    <source>
        <strain evidence="2">TFB10827</strain>
    </source>
</reference>
<feature type="domain" description="MI" evidence="1">
    <location>
        <begin position="1"/>
        <end position="99"/>
    </location>
</feature>
<gene>
    <name evidence="2" type="ORF">F5050DRAFT_617783</name>
</gene>
<dbReference type="Pfam" id="PF02847">
    <property type="entry name" value="MA3"/>
    <property type="match status" value="1"/>
</dbReference>
<keyword evidence="3" id="KW-1185">Reference proteome</keyword>
<dbReference type="SUPFAM" id="SSF48371">
    <property type="entry name" value="ARM repeat"/>
    <property type="match status" value="1"/>
</dbReference>
<proteinExistence type="predicted"/>
<comment type="caution">
    <text evidence="2">The sequence shown here is derived from an EMBL/GenBank/DDBJ whole genome shotgun (WGS) entry which is preliminary data.</text>
</comment>
<evidence type="ECO:0000259" key="1">
    <source>
        <dbReference type="PROSITE" id="PS51366"/>
    </source>
</evidence>
<dbReference type="Gene3D" id="1.25.40.180">
    <property type="match status" value="1"/>
</dbReference>
<sequence>VYFDKLPSHHHHSLVDKLITHAIESKEADARLVGDLFQRVTSNKLCTPSAFEKGFLGVAEFLDDIAIDAPKATDLLAIMIKGADLNEAQRTNIASKSAENGDKLLMLSL</sequence>
<accession>A0ABQ8Q5S6</accession>
<evidence type="ECO:0000313" key="2">
    <source>
        <dbReference type="EMBL" id="KAJ3993862.1"/>
    </source>
</evidence>
<evidence type="ECO:0000313" key="3">
    <source>
        <dbReference type="Proteomes" id="UP001163828"/>
    </source>
</evidence>